<keyword evidence="3" id="KW-1185">Reference proteome</keyword>
<dbReference type="AlphaFoldDB" id="A0A392PKI1"/>
<accession>A0A392PKI1</accession>
<feature type="non-terminal residue" evidence="2">
    <location>
        <position position="1"/>
    </location>
</feature>
<organism evidence="2 3">
    <name type="scientific">Trifolium medium</name>
    <dbReference type="NCBI Taxonomy" id="97028"/>
    <lineage>
        <taxon>Eukaryota</taxon>
        <taxon>Viridiplantae</taxon>
        <taxon>Streptophyta</taxon>
        <taxon>Embryophyta</taxon>
        <taxon>Tracheophyta</taxon>
        <taxon>Spermatophyta</taxon>
        <taxon>Magnoliopsida</taxon>
        <taxon>eudicotyledons</taxon>
        <taxon>Gunneridae</taxon>
        <taxon>Pentapetalae</taxon>
        <taxon>rosids</taxon>
        <taxon>fabids</taxon>
        <taxon>Fabales</taxon>
        <taxon>Fabaceae</taxon>
        <taxon>Papilionoideae</taxon>
        <taxon>50 kb inversion clade</taxon>
        <taxon>NPAAA clade</taxon>
        <taxon>Hologalegina</taxon>
        <taxon>IRL clade</taxon>
        <taxon>Trifolieae</taxon>
        <taxon>Trifolium</taxon>
    </lineage>
</organism>
<evidence type="ECO:0000256" key="1">
    <source>
        <dbReference type="SAM" id="MobiDB-lite"/>
    </source>
</evidence>
<protein>
    <submittedName>
        <fullName evidence="2">Uncharacterized protein</fullName>
    </submittedName>
</protein>
<feature type="compositionally biased region" description="Basic and acidic residues" evidence="1">
    <location>
        <begin position="23"/>
        <end position="33"/>
    </location>
</feature>
<dbReference type="Proteomes" id="UP000265520">
    <property type="component" value="Unassembled WGS sequence"/>
</dbReference>
<reference evidence="2 3" key="1">
    <citation type="journal article" date="2018" name="Front. Plant Sci.">
        <title>Red Clover (Trifolium pratense) and Zigzag Clover (T. medium) - A Picture of Genomic Similarities and Differences.</title>
        <authorList>
            <person name="Dluhosova J."/>
            <person name="Istvanek J."/>
            <person name="Nedelnik J."/>
            <person name="Repkova J."/>
        </authorList>
    </citation>
    <scope>NUCLEOTIDE SEQUENCE [LARGE SCALE GENOMIC DNA]</scope>
    <source>
        <strain evidence="3">cv. 10/8</strain>
        <tissue evidence="2">Leaf</tissue>
    </source>
</reference>
<comment type="caution">
    <text evidence="2">The sequence shown here is derived from an EMBL/GenBank/DDBJ whole genome shotgun (WGS) entry which is preliminary data.</text>
</comment>
<dbReference type="EMBL" id="LXQA010083739">
    <property type="protein sequence ID" value="MCI12324.1"/>
    <property type="molecule type" value="Genomic_DNA"/>
</dbReference>
<feature type="compositionally biased region" description="Acidic residues" evidence="1">
    <location>
        <begin position="9"/>
        <end position="22"/>
    </location>
</feature>
<evidence type="ECO:0000313" key="2">
    <source>
        <dbReference type="EMBL" id="MCI12324.1"/>
    </source>
</evidence>
<name>A0A392PKI1_9FABA</name>
<evidence type="ECO:0000313" key="3">
    <source>
        <dbReference type="Proteomes" id="UP000265520"/>
    </source>
</evidence>
<feature type="region of interest" description="Disordered" evidence="1">
    <location>
        <begin position="1"/>
        <end position="33"/>
    </location>
</feature>
<sequence length="33" mass="3568">DGYWLGEGEPLEWDEAGADGSEEGTKVEELVAE</sequence>
<proteinExistence type="predicted"/>